<name>H8MTM5_CORCM</name>
<gene>
    <name evidence="2" type="primary">mlpA1</name>
    <name evidence="2" type="ordered locus">COCOR_01351</name>
</gene>
<dbReference type="RefSeq" id="WP_014394202.1">
    <property type="nucleotide sequence ID" value="NC_017030.1"/>
</dbReference>
<keyword evidence="2" id="KW-0449">Lipoprotein</keyword>
<evidence type="ECO:0000313" key="3">
    <source>
        <dbReference type="Proteomes" id="UP000007587"/>
    </source>
</evidence>
<reference evidence="2 3" key="1">
    <citation type="journal article" date="2012" name="J. Bacteriol.">
        <title>Complete Genome Sequence of the Fruiting Myxobacterium Corallococcus coralloides DSM 2259.</title>
        <authorList>
            <person name="Huntley S."/>
            <person name="Zhang Y."/>
            <person name="Treuner-Lange A."/>
            <person name="Kneip S."/>
            <person name="Sensen C.W."/>
            <person name="Sogaard-Andersen L."/>
        </authorList>
    </citation>
    <scope>NUCLEOTIDE SEQUENCE [LARGE SCALE GENOMIC DNA]</scope>
    <source>
        <strain evidence="3">ATCC 25202 / DSM 2259 / NBRC 100086 / M2</strain>
    </source>
</reference>
<dbReference type="EMBL" id="CP003389">
    <property type="protein sequence ID" value="AFE09429.1"/>
    <property type="molecule type" value="Genomic_DNA"/>
</dbReference>
<proteinExistence type="predicted"/>
<dbReference type="PROSITE" id="PS51257">
    <property type="entry name" value="PROKAR_LIPOPROTEIN"/>
    <property type="match status" value="1"/>
</dbReference>
<evidence type="ECO:0000256" key="1">
    <source>
        <dbReference type="SAM" id="SignalP"/>
    </source>
</evidence>
<dbReference type="Proteomes" id="UP000007587">
    <property type="component" value="Chromosome"/>
</dbReference>
<feature type="chain" id="PRO_5003616265" evidence="1">
    <location>
        <begin position="21"/>
        <end position="270"/>
    </location>
</feature>
<dbReference type="OrthoDB" id="5504984at2"/>
<protein>
    <submittedName>
        <fullName evidence="2">Putative lipoprotein</fullName>
    </submittedName>
</protein>
<dbReference type="STRING" id="1144275.COCOR_01351"/>
<evidence type="ECO:0000313" key="2">
    <source>
        <dbReference type="EMBL" id="AFE09429.1"/>
    </source>
</evidence>
<accession>H8MTM5</accession>
<sequence length="270" mass="28720">MRKSILSSLVMVAAAGSLTACDVEQPDPGCIVQDASFANWWAKYDVVSPPTGTKTDGTACGATEALEVGDNLGVWKFADPKTGSNILVVRPQYMARLGSADANNAFDSLQVTGDLSAGTTDDFCLAPSFNTATVNPTVTGVTSSVAYTLANVKVYSSPSSPGTQMTGEVTFTRDGCTSTYVMRAVWPATVCDPREDQTDPDLGYANCGTGSGINPDFAVECEAVPKRFWSCAFCTEEEYAFYEESGFRTFPDSYTTEGKCIASNKIPSFK</sequence>
<dbReference type="eggNOG" id="ENOG5031D0X">
    <property type="taxonomic scope" value="Bacteria"/>
</dbReference>
<keyword evidence="3" id="KW-1185">Reference proteome</keyword>
<organism evidence="2 3">
    <name type="scientific">Corallococcus coralloides (strain ATCC 25202 / DSM 2259 / NBRC 100086 / M2)</name>
    <name type="common">Myxococcus coralloides</name>
    <dbReference type="NCBI Taxonomy" id="1144275"/>
    <lineage>
        <taxon>Bacteria</taxon>
        <taxon>Pseudomonadati</taxon>
        <taxon>Myxococcota</taxon>
        <taxon>Myxococcia</taxon>
        <taxon>Myxococcales</taxon>
        <taxon>Cystobacterineae</taxon>
        <taxon>Myxococcaceae</taxon>
        <taxon>Corallococcus</taxon>
    </lineage>
</organism>
<dbReference type="InParanoid" id="H8MTM5"/>
<dbReference type="AlphaFoldDB" id="H8MTM5"/>
<feature type="signal peptide" evidence="1">
    <location>
        <begin position="1"/>
        <end position="20"/>
    </location>
</feature>
<dbReference type="KEGG" id="ccx:COCOR_01351"/>
<dbReference type="HOGENOM" id="CLU_102529_0_0_7"/>
<reference evidence="3" key="2">
    <citation type="submission" date="2012-03" db="EMBL/GenBank/DDBJ databases">
        <title>Genome sequence of the fruiting myxobacterium Corallococcus coralloides DSM 2259.</title>
        <authorList>
            <person name="Huntley S."/>
            <person name="Zhang Y."/>
            <person name="Treuner-Lange A."/>
            <person name="Sensen C.W."/>
            <person name="Sogaard-Andersen L."/>
        </authorList>
    </citation>
    <scope>NUCLEOTIDE SEQUENCE [LARGE SCALE GENOMIC DNA]</scope>
    <source>
        <strain evidence="3">ATCC 25202 / DSM 2259 / NBRC 100086 / M2</strain>
    </source>
</reference>
<keyword evidence="1" id="KW-0732">Signal</keyword>